<dbReference type="SUPFAM" id="SSF52821">
    <property type="entry name" value="Rhodanese/Cell cycle control phosphatase"/>
    <property type="match status" value="2"/>
</dbReference>
<dbReference type="PANTHER" id="PTHR43855:SF1">
    <property type="entry name" value="THIOSULFATE SULFURTRANSFERASE"/>
    <property type="match status" value="1"/>
</dbReference>
<evidence type="ECO:0000259" key="2">
    <source>
        <dbReference type="PROSITE" id="PS50206"/>
    </source>
</evidence>
<dbReference type="InterPro" id="IPR036873">
    <property type="entry name" value="Rhodanese-like_dom_sf"/>
</dbReference>
<organism evidence="3 4">
    <name type="scientific">Natrialba magadii (strain ATCC 43099 / DSM 3394 / CCM 3739 / CIP 104546 / IAM 13178 / JCM 8861 / NBRC 102185 / NCIMB 2190 / MS3)</name>
    <name type="common">Natronobacterium magadii</name>
    <dbReference type="NCBI Taxonomy" id="547559"/>
    <lineage>
        <taxon>Archaea</taxon>
        <taxon>Methanobacteriati</taxon>
        <taxon>Methanobacteriota</taxon>
        <taxon>Stenosarchaea group</taxon>
        <taxon>Halobacteria</taxon>
        <taxon>Halobacteriales</taxon>
        <taxon>Natrialbaceae</taxon>
        <taxon>Natrialba</taxon>
    </lineage>
</organism>
<evidence type="ECO:0000313" key="4">
    <source>
        <dbReference type="Proteomes" id="UP000011543"/>
    </source>
</evidence>
<dbReference type="InterPro" id="IPR001763">
    <property type="entry name" value="Rhodanese-like_dom"/>
</dbReference>
<dbReference type="PANTHER" id="PTHR43855">
    <property type="entry name" value="THIOSULFATE SULFURTRANSFERASE"/>
    <property type="match status" value="1"/>
</dbReference>
<dbReference type="EMBL" id="AOHS01000037">
    <property type="protein sequence ID" value="ELY29303.1"/>
    <property type="molecule type" value="Genomic_DNA"/>
</dbReference>
<protein>
    <submittedName>
        <fullName evidence="3">Rhodanese</fullName>
    </submittedName>
</protein>
<dbReference type="PROSITE" id="PS50206">
    <property type="entry name" value="RHODANESE_3"/>
    <property type="match status" value="2"/>
</dbReference>
<dbReference type="PROSITE" id="PS00380">
    <property type="entry name" value="RHODANESE_1"/>
    <property type="match status" value="1"/>
</dbReference>
<dbReference type="SMART" id="SM00450">
    <property type="entry name" value="RHOD"/>
    <property type="match status" value="2"/>
</dbReference>
<dbReference type="CDD" id="cd01448">
    <property type="entry name" value="TST_Repeat_1"/>
    <property type="match status" value="1"/>
</dbReference>
<reference evidence="3 4" key="1">
    <citation type="journal article" date="2014" name="PLoS Genet.">
        <title>Phylogenetically driven sequencing of extremely halophilic archaea reveals strategies for static and dynamic osmo-response.</title>
        <authorList>
            <person name="Becker E.A."/>
            <person name="Seitzer P.M."/>
            <person name="Tritt A."/>
            <person name="Larsen D."/>
            <person name="Krusor M."/>
            <person name="Yao A.I."/>
            <person name="Wu D."/>
            <person name="Madern D."/>
            <person name="Eisen J.A."/>
            <person name="Darling A.E."/>
            <person name="Facciotti M.T."/>
        </authorList>
    </citation>
    <scope>NUCLEOTIDE SEQUENCE [LARGE SCALE GENOMIC DNA]</scope>
    <source>
        <strain evidence="4">ATCC 43099 / DSM 3394 / CCM 3739 / CIP 104546 / IAM 13178 / JCM 8861 / NBRC 102185 / NCIMB 2190 / MS3</strain>
    </source>
</reference>
<dbReference type="InterPro" id="IPR051126">
    <property type="entry name" value="Thiosulfate_sulfurtransferase"/>
</dbReference>
<dbReference type="Proteomes" id="UP000011543">
    <property type="component" value="Unassembled WGS sequence"/>
</dbReference>
<gene>
    <name evidence="3" type="ORF">C500_11315</name>
</gene>
<evidence type="ECO:0000313" key="3">
    <source>
        <dbReference type="EMBL" id="ELY29303.1"/>
    </source>
</evidence>
<proteinExistence type="predicted"/>
<dbReference type="AlphaFoldDB" id="L9UYU1"/>
<feature type="domain" description="Rhodanese" evidence="2">
    <location>
        <begin position="191"/>
        <end position="295"/>
    </location>
</feature>
<accession>L9UYU1</accession>
<evidence type="ECO:0000256" key="1">
    <source>
        <dbReference type="ARBA" id="ARBA00022737"/>
    </source>
</evidence>
<keyword evidence="1" id="KW-0677">Repeat</keyword>
<sequence length="298" mass="33160">MFGHEPELIATISVPREDVPVPSRYRPRSEFARPMDESVVVSPDWLAANRDRPDIRPVDVRDAWEFDAIGHVPGAASIPFDSYRDDSDADRGTLPGADAFASLLSAAGIGPGDTLVAYDDTHGVFAARLYLTALEYGHDDVRLLNGDYSAWSREYETTTAATEFEATNYEPHPLDREESPLVGREAVEAARERDALLVDTRERDEFAEAHLPGAVRFDWREAVDDETRRLLSEGDLEGLLESHGITRDQDIVLYCNTARRISHTYVVLRALGYEDVAVYEGSLTEWIAMDGEIETGAS</sequence>
<dbReference type="Pfam" id="PF00581">
    <property type="entry name" value="Rhodanese"/>
    <property type="match status" value="2"/>
</dbReference>
<dbReference type="PATRIC" id="fig|547559.17.peg.2235"/>
<comment type="caution">
    <text evidence="3">The sequence shown here is derived from an EMBL/GenBank/DDBJ whole genome shotgun (WGS) entry which is preliminary data.</text>
</comment>
<feature type="domain" description="Rhodanese" evidence="2">
    <location>
        <begin position="51"/>
        <end position="160"/>
    </location>
</feature>
<dbReference type="Gene3D" id="3.40.250.10">
    <property type="entry name" value="Rhodanese-like domain"/>
    <property type="match status" value="2"/>
</dbReference>
<dbReference type="InterPro" id="IPR001307">
    <property type="entry name" value="Thiosulphate_STrfase_CS"/>
</dbReference>
<name>L9UYU1_NATMM</name>
<dbReference type="GO" id="GO:0004792">
    <property type="term" value="F:thiosulfate-cyanide sulfurtransferase activity"/>
    <property type="evidence" value="ECO:0007669"/>
    <property type="project" value="InterPro"/>
</dbReference>